<proteinExistence type="predicted"/>
<sequence>MSTDGLPFPAVCFPANDVWTIDLIIGHVMLGYFPRGIIAGINIFKQDKMEEMFENYCCLACWADLVKAIRTLDYEGKRGSS</sequence>
<evidence type="ECO:0000313" key="3">
    <source>
        <dbReference type="Proteomes" id="UP000031036"/>
    </source>
</evidence>
<organism evidence="2 3">
    <name type="scientific">Toxocara canis</name>
    <name type="common">Canine roundworm</name>
    <dbReference type="NCBI Taxonomy" id="6265"/>
    <lineage>
        <taxon>Eukaryota</taxon>
        <taxon>Metazoa</taxon>
        <taxon>Ecdysozoa</taxon>
        <taxon>Nematoda</taxon>
        <taxon>Chromadorea</taxon>
        <taxon>Rhabditida</taxon>
        <taxon>Spirurina</taxon>
        <taxon>Ascaridomorpha</taxon>
        <taxon>Ascaridoidea</taxon>
        <taxon>Toxocaridae</taxon>
        <taxon>Toxocara</taxon>
    </lineage>
</organism>
<accession>A0A0B2V7E0</accession>
<keyword evidence="1" id="KW-0472">Membrane</keyword>
<name>A0A0B2V7E0_TOXCA</name>
<dbReference type="Proteomes" id="UP000031036">
    <property type="component" value="Unassembled WGS sequence"/>
</dbReference>
<keyword evidence="1" id="KW-1133">Transmembrane helix</keyword>
<evidence type="ECO:0000313" key="2">
    <source>
        <dbReference type="EMBL" id="KHN77429.1"/>
    </source>
</evidence>
<dbReference type="EMBL" id="JPKZ01002286">
    <property type="protein sequence ID" value="KHN77429.1"/>
    <property type="molecule type" value="Genomic_DNA"/>
</dbReference>
<keyword evidence="1" id="KW-0812">Transmembrane</keyword>
<feature type="transmembrane region" description="Helical" evidence="1">
    <location>
        <begin position="24"/>
        <end position="44"/>
    </location>
</feature>
<comment type="caution">
    <text evidence="2">The sequence shown here is derived from an EMBL/GenBank/DDBJ whole genome shotgun (WGS) entry which is preliminary data.</text>
</comment>
<protein>
    <submittedName>
        <fullName evidence="2">Uncharacterized protein</fullName>
    </submittedName>
</protein>
<dbReference type="AlphaFoldDB" id="A0A0B2V7E0"/>
<keyword evidence="3" id="KW-1185">Reference proteome</keyword>
<gene>
    <name evidence="2" type="ORF">Tcan_06874</name>
</gene>
<reference evidence="2 3" key="1">
    <citation type="submission" date="2014-11" db="EMBL/GenBank/DDBJ databases">
        <title>Genetic blueprint of the zoonotic pathogen Toxocara canis.</title>
        <authorList>
            <person name="Zhu X.-Q."/>
            <person name="Korhonen P.K."/>
            <person name="Cai H."/>
            <person name="Young N.D."/>
            <person name="Nejsum P."/>
            <person name="von Samson-Himmelstjerna G."/>
            <person name="Boag P.R."/>
            <person name="Tan P."/>
            <person name="Li Q."/>
            <person name="Min J."/>
            <person name="Yang Y."/>
            <person name="Wang X."/>
            <person name="Fang X."/>
            <person name="Hall R.S."/>
            <person name="Hofmann A."/>
            <person name="Sternberg P.W."/>
            <person name="Jex A.R."/>
            <person name="Gasser R.B."/>
        </authorList>
    </citation>
    <scope>NUCLEOTIDE SEQUENCE [LARGE SCALE GENOMIC DNA]</scope>
    <source>
        <strain evidence="2">PN_DK_2014</strain>
    </source>
</reference>
<evidence type="ECO:0000256" key="1">
    <source>
        <dbReference type="SAM" id="Phobius"/>
    </source>
</evidence>